<proteinExistence type="predicted"/>
<keyword evidence="2" id="KW-1185">Reference proteome</keyword>
<name>A0ABS0H9I9_9ACTN</name>
<sequence length="181" mass="19783">MRWTLIGMKCPPPPGRTDHPAWAILMVASVVADGRRLPLTGWMRREAMAAMTALGYSATHVAWALRMSVSGAKSAARQMGIKLHPQDQRPDVLSIWMLCKDPKLQLPITTSDRPMAVRALALRRRTAAQIAYQIRIDDSDTVTTIAGRAGVEVLHPQGAQADLIAFARRNPDSQLANLVAA</sequence>
<organism evidence="1 2">
    <name type="scientific">Plantactinospora alkalitolerans</name>
    <dbReference type="NCBI Taxonomy" id="2789879"/>
    <lineage>
        <taxon>Bacteria</taxon>
        <taxon>Bacillati</taxon>
        <taxon>Actinomycetota</taxon>
        <taxon>Actinomycetes</taxon>
        <taxon>Micromonosporales</taxon>
        <taxon>Micromonosporaceae</taxon>
        <taxon>Plantactinospora</taxon>
    </lineage>
</organism>
<protein>
    <submittedName>
        <fullName evidence="1">Uncharacterized protein</fullName>
    </submittedName>
</protein>
<dbReference type="Proteomes" id="UP000638560">
    <property type="component" value="Unassembled WGS sequence"/>
</dbReference>
<dbReference type="EMBL" id="JADPUN010000422">
    <property type="protein sequence ID" value="MBF9135152.1"/>
    <property type="molecule type" value="Genomic_DNA"/>
</dbReference>
<comment type="caution">
    <text evidence="1">The sequence shown here is derived from an EMBL/GenBank/DDBJ whole genome shotgun (WGS) entry which is preliminary data.</text>
</comment>
<reference evidence="1 2" key="1">
    <citation type="submission" date="2020-11" db="EMBL/GenBank/DDBJ databases">
        <title>A novel isolate from a Black sea contaminated sediment with potential to produce alkanes: Plantactinospora alkalitolerans sp. nov.</title>
        <authorList>
            <person name="Carro L."/>
            <person name="Veyisoglu A."/>
            <person name="Guven K."/>
            <person name="Schumann P."/>
            <person name="Klenk H.-P."/>
            <person name="Sahin N."/>
        </authorList>
    </citation>
    <scope>NUCLEOTIDE SEQUENCE [LARGE SCALE GENOMIC DNA]</scope>
    <source>
        <strain evidence="1 2">S1510</strain>
    </source>
</reference>
<evidence type="ECO:0000313" key="1">
    <source>
        <dbReference type="EMBL" id="MBF9135152.1"/>
    </source>
</evidence>
<gene>
    <name evidence="1" type="ORF">I0C86_40450</name>
</gene>
<dbReference type="RefSeq" id="WP_196206614.1">
    <property type="nucleotide sequence ID" value="NZ_JADPUN010000422.1"/>
</dbReference>
<accession>A0ABS0H9I9</accession>
<evidence type="ECO:0000313" key="2">
    <source>
        <dbReference type="Proteomes" id="UP000638560"/>
    </source>
</evidence>